<protein>
    <recommendedName>
        <fullName evidence="6">C2H2-type domain-containing protein</fullName>
    </recommendedName>
</protein>
<proteinExistence type="predicted"/>
<keyword evidence="4" id="KW-0862">Zinc</keyword>
<evidence type="ECO:0000259" key="6">
    <source>
        <dbReference type="PROSITE" id="PS50157"/>
    </source>
</evidence>
<dbReference type="SUPFAM" id="SSF57667">
    <property type="entry name" value="beta-beta-alpha zinc fingers"/>
    <property type="match status" value="1"/>
</dbReference>
<feature type="domain" description="C2H2-type" evidence="6">
    <location>
        <begin position="48"/>
        <end position="75"/>
    </location>
</feature>
<evidence type="ECO:0000256" key="2">
    <source>
        <dbReference type="ARBA" id="ARBA00022737"/>
    </source>
</evidence>
<reference evidence="7 8" key="1">
    <citation type="journal article" date="2022" name="Nat. Ecol. Evol.">
        <title>A masculinizing supergene underlies an exaggerated male reproductive morph in a spider.</title>
        <authorList>
            <person name="Hendrickx F."/>
            <person name="De Corte Z."/>
            <person name="Sonet G."/>
            <person name="Van Belleghem S.M."/>
            <person name="Kostlbacher S."/>
            <person name="Vangestel C."/>
        </authorList>
    </citation>
    <scope>NUCLEOTIDE SEQUENCE [LARGE SCALE GENOMIC DNA]</scope>
    <source>
        <strain evidence="7">W744_W776</strain>
    </source>
</reference>
<sequence>MDDFTARDNLSRFAEAEGLLMCSFCTFTTQSAGNLKIHERNHTFKNGFVCKYCQKECKTKGNLKTHLRVHTGKMAFECRVCRKGFHENQGLVCHFMDQEEASTIVAYNKNEDSFVPCVRSISL</sequence>
<dbReference type="SMART" id="SM00355">
    <property type="entry name" value="ZnF_C2H2"/>
    <property type="match status" value="3"/>
</dbReference>
<evidence type="ECO:0000256" key="3">
    <source>
        <dbReference type="ARBA" id="ARBA00022771"/>
    </source>
</evidence>
<dbReference type="Gene3D" id="3.30.160.60">
    <property type="entry name" value="Classic Zinc Finger"/>
    <property type="match status" value="2"/>
</dbReference>
<organism evidence="7 8">
    <name type="scientific">Oedothorax gibbosus</name>
    <dbReference type="NCBI Taxonomy" id="931172"/>
    <lineage>
        <taxon>Eukaryota</taxon>
        <taxon>Metazoa</taxon>
        <taxon>Ecdysozoa</taxon>
        <taxon>Arthropoda</taxon>
        <taxon>Chelicerata</taxon>
        <taxon>Arachnida</taxon>
        <taxon>Araneae</taxon>
        <taxon>Araneomorphae</taxon>
        <taxon>Entelegynae</taxon>
        <taxon>Araneoidea</taxon>
        <taxon>Linyphiidae</taxon>
        <taxon>Erigoninae</taxon>
        <taxon>Oedothorax</taxon>
    </lineage>
</organism>
<accession>A0AAV6UKC2</accession>
<dbReference type="PANTHER" id="PTHR24379">
    <property type="entry name" value="KRAB AND ZINC FINGER DOMAIN-CONTAINING"/>
    <property type="match status" value="1"/>
</dbReference>
<name>A0AAV6UKC2_9ARAC</name>
<dbReference type="InterPro" id="IPR036236">
    <property type="entry name" value="Znf_C2H2_sf"/>
</dbReference>
<dbReference type="InterPro" id="IPR013087">
    <property type="entry name" value="Znf_C2H2_type"/>
</dbReference>
<dbReference type="Proteomes" id="UP000827092">
    <property type="component" value="Unassembled WGS sequence"/>
</dbReference>
<dbReference type="AlphaFoldDB" id="A0AAV6UKC2"/>
<evidence type="ECO:0000256" key="1">
    <source>
        <dbReference type="ARBA" id="ARBA00022723"/>
    </source>
</evidence>
<keyword evidence="3 5" id="KW-0863">Zinc-finger</keyword>
<keyword evidence="1" id="KW-0479">Metal-binding</keyword>
<evidence type="ECO:0000313" key="7">
    <source>
        <dbReference type="EMBL" id="KAG8184248.1"/>
    </source>
</evidence>
<dbReference type="FunFam" id="3.30.160.60:FF:000100">
    <property type="entry name" value="Zinc finger 45-like"/>
    <property type="match status" value="1"/>
</dbReference>
<dbReference type="PANTHER" id="PTHR24379:SF121">
    <property type="entry name" value="C2H2-TYPE DOMAIN-CONTAINING PROTEIN"/>
    <property type="match status" value="1"/>
</dbReference>
<dbReference type="Pfam" id="PF00096">
    <property type="entry name" value="zf-C2H2"/>
    <property type="match status" value="1"/>
</dbReference>
<keyword evidence="8" id="KW-1185">Reference proteome</keyword>
<dbReference type="GO" id="GO:0008270">
    <property type="term" value="F:zinc ion binding"/>
    <property type="evidence" value="ECO:0007669"/>
    <property type="project" value="UniProtKB-KW"/>
</dbReference>
<gene>
    <name evidence="7" type="ORF">JTE90_019487</name>
</gene>
<evidence type="ECO:0000256" key="5">
    <source>
        <dbReference type="PROSITE-ProRule" id="PRU00042"/>
    </source>
</evidence>
<evidence type="ECO:0000256" key="4">
    <source>
        <dbReference type="ARBA" id="ARBA00022833"/>
    </source>
</evidence>
<dbReference type="PROSITE" id="PS50157">
    <property type="entry name" value="ZINC_FINGER_C2H2_2"/>
    <property type="match status" value="1"/>
</dbReference>
<comment type="caution">
    <text evidence="7">The sequence shown here is derived from an EMBL/GenBank/DDBJ whole genome shotgun (WGS) entry which is preliminary data.</text>
</comment>
<dbReference type="EMBL" id="JAFNEN010000381">
    <property type="protein sequence ID" value="KAG8184248.1"/>
    <property type="molecule type" value="Genomic_DNA"/>
</dbReference>
<evidence type="ECO:0000313" key="8">
    <source>
        <dbReference type="Proteomes" id="UP000827092"/>
    </source>
</evidence>
<keyword evidence="2" id="KW-0677">Repeat</keyword>
<dbReference type="PROSITE" id="PS00028">
    <property type="entry name" value="ZINC_FINGER_C2H2_1"/>
    <property type="match status" value="1"/>
</dbReference>